<dbReference type="AlphaFoldDB" id="A0A9E5JQ81"/>
<dbReference type="InterPro" id="IPR019595">
    <property type="entry name" value="DUF2470"/>
</dbReference>
<accession>A0A9E5JQ81</accession>
<gene>
    <name evidence="2" type="ORF">FK219_010185</name>
</gene>
<reference evidence="2 3" key="1">
    <citation type="submission" date="2019-06" db="EMBL/GenBank/DDBJ databases">
        <authorList>
            <person name="De-Chao Zhang Q."/>
        </authorList>
    </citation>
    <scope>NUCLEOTIDE SEQUENCE [LARGE SCALE GENOMIC DNA]</scope>
    <source>
        <strain evidence="2 3">KN1116</strain>
    </source>
</reference>
<evidence type="ECO:0000313" key="3">
    <source>
        <dbReference type="Proteomes" id="UP000818266"/>
    </source>
</evidence>
<dbReference type="InterPro" id="IPR037119">
    <property type="entry name" value="Haem_oxidase_HugZ-like_sf"/>
</dbReference>
<name>A0A9E5JQ81_9MICO</name>
<organism evidence="2 3">
    <name type="scientific">Microcella pacifica</name>
    <dbReference type="NCBI Taxonomy" id="2591847"/>
    <lineage>
        <taxon>Bacteria</taxon>
        <taxon>Bacillati</taxon>
        <taxon>Actinomycetota</taxon>
        <taxon>Actinomycetes</taxon>
        <taxon>Micrococcales</taxon>
        <taxon>Microbacteriaceae</taxon>
        <taxon>Microcella</taxon>
    </lineage>
</organism>
<comment type="caution">
    <text evidence="2">The sequence shown here is derived from an EMBL/GenBank/DDBJ whole genome shotgun (WGS) entry which is preliminary data.</text>
</comment>
<dbReference type="Proteomes" id="UP000818266">
    <property type="component" value="Unassembled WGS sequence"/>
</dbReference>
<dbReference type="Gene3D" id="3.20.180.10">
    <property type="entry name" value="PNP-oxidase-like"/>
    <property type="match status" value="1"/>
</dbReference>
<sequence>MNGDHADDNLLIARAFGDRSAVRARMVGVDGHAGHWVYSTGADDVTAAAVQADPNAEGDLVWPGERALRVMWSTPISARPEIRREIVVLYDRACAALGVEPREHD</sequence>
<evidence type="ECO:0000259" key="1">
    <source>
        <dbReference type="Pfam" id="PF10615"/>
    </source>
</evidence>
<evidence type="ECO:0000313" key="2">
    <source>
        <dbReference type="EMBL" id="NHF63600.1"/>
    </source>
</evidence>
<protein>
    <submittedName>
        <fullName evidence="2">DUF2470 domain-containing protein</fullName>
    </submittedName>
</protein>
<keyword evidence="3" id="KW-1185">Reference proteome</keyword>
<proteinExistence type="predicted"/>
<dbReference type="Pfam" id="PF10615">
    <property type="entry name" value="DUF2470"/>
    <property type="match status" value="1"/>
</dbReference>
<reference evidence="2 3" key="2">
    <citation type="submission" date="2020-03" db="EMBL/GenBank/DDBJ databases">
        <title>Chryseoglobus sp. isolated from a deep-sea seamount.</title>
        <authorList>
            <person name="Zhang D.-C."/>
        </authorList>
    </citation>
    <scope>NUCLEOTIDE SEQUENCE [LARGE SCALE GENOMIC DNA]</scope>
    <source>
        <strain evidence="2 3">KN1116</strain>
    </source>
</reference>
<dbReference type="EMBL" id="VIKT02000017">
    <property type="protein sequence ID" value="NHF63600.1"/>
    <property type="molecule type" value="Genomic_DNA"/>
</dbReference>
<feature type="domain" description="DUF2470" evidence="1">
    <location>
        <begin position="1"/>
        <end position="46"/>
    </location>
</feature>